<dbReference type="EMBL" id="JAGYPE020000015">
    <property type="protein sequence ID" value="MCH6266016.1"/>
    <property type="molecule type" value="Genomic_DNA"/>
</dbReference>
<dbReference type="AlphaFoldDB" id="A0A942YAG2"/>
<sequence>MIKTISLEHIVSQLEGNITSDMDGEKVMLSIPNGKYYNLGSVGGKIWDQIKEPKSIKALINCLIETYDVGEEECKKQVLSFLNMLLEENLIKIYMENKDL</sequence>
<dbReference type="RefSeq" id="WP_213144424.1">
    <property type="nucleotide sequence ID" value="NZ_JAGYPE020000015.1"/>
</dbReference>
<accession>A0A942YAG2</accession>
<organism evidence="1">
    <name type="scientific">Neobacillus citreus</name>
    <dbReference type="NCBI Taxonomy" id="2833578"/>
    <lineage>
        <taxon>Bacteria</taxon>
        <taxon>Bacillati</taxon>
        <taxon>Bacillota</taxon>
        <taxon>Bacilli</taxon>
        <taxon>Bacillales</taxon>
        <taxon>Bacillaceae</taxon>
        <taxon>Neobacillus</taxon>
    </lineage>
</organism>
<dbReference type="InterPro" id="IPR041881">
    <property type="entry name" value="PqqD_sf"/>
</dbReference>
<dbReference type="Proteomes" id="UP000677265">
    <property type="component" value="Unassembled WGS sequence"/>
</dbReference>
<dbReference type="EMBL" id="JAGYPE010000004">
    <property type="protein sequence ID" value="MBS4184552.1"/>
    <property type="molecule type" value="Genomic_DNA"/>
</dbReference>
<evidence type="ECO:0000313" key="1">
    <source>
        <dbReference type="EMBL" id="MBS4184552.1"/>
    </source>
</evidence>
<keyword evidence="3" id="KW-1185">Reference proteome</keyword>
<name>A0A942YAG2_9BACI</name>
<proteinExistence type="predicted"/>
<evidence type="ECO:0000313" key="2">
    <source>
        <dbReference type="EMBL" id="MCH6266016.1"/>
    </source>
</evidence>
<dbReference type="Pfam" id="PF05402">
    <property type="entry name" value="PqqD"/>
    <property type="match status" value="1"/>
</dbReference>
<dbReference type="InterPro" id="IPR008792">
    <property type="entry name" value="PQQD"/>
</dbReference>
<dbReference type="Gene3D" id="1.10.10.1150">
    <property type="entry name" value="Coenzyme PQQ synthesis protein D (PqqD)"/>
    <property type="match status" value="1"/>
</dbReference>
<reference evidence="1" key="1">
    <citation type="submission" date="2021-05" db="EMBL/GenBank/DDBJ databases">
        <title>Novel Bacillus species.</title>
        <authorList>
            <person name="Liu G."/>
        </authorList>
    </citation>
    <scope>NUCLEOTIDE SEQUENCE</scope>
    <source>
        <strain evidence="1 3">FJAT-50051</strain>
    </source>
</reference>
<comment type="caution">
    <text evidence="1">The sequence shown here is derived from an EMBL/GenBank/DDBJ whole genome shotgun (WGS) entry which is preliminary data.</text>
</comment>
<dbReference type="NCBIfam" id="NF033536">
    <property type="entry name" value="lasso_PqqD_Bac"/>
    <property type="match status" value="1"/>
</dbReference>
<gene>
    <name evidence="2" type="ORF">KHB02_010820</name>
    <name evidence="1" type="ORF">KHB02_24445</name>
</gene>
<protein>
    <submittedName>
        <fullName evidence="1">Lasso peptide biosynthesis PqqD family chaperone</fullName>
    </submittedName>
</protein>
<evidence type="ECO:0000313" key="3">
    <source>
        <dbReference type="Proteomes" id="UP000677265"/>
    </source>
</evidence>